<dbReference type="PANTHER" id="PTHR33495">
    <property type="entry name" value="ANTI-SIGMA FACTOR ANTAGONIST TM_1081-RELATED-RELATED"/>
    <property type="match status" value="1"/>
</dbReference>
<dbReference type="Gene3D" id="3.30.750.24">
    <property type="entry name" value="STAS domain"/>
    <property type="match status" value="1"/>
</dbReference>
<keyword evidence="5" id="KW-1185">Reference proteome</keyword>
<evidence type="ECO:0000259" key="3">
    <source>
        <dbReference type="PROSITE" id="PS50801"/>
    </source>
</evidence>
<dbReference type="GO" id="GO:0043856">
    <property type="term" value="F:anti-sigma factor antagonist activity"/>
    <property type="evidence" value="ECO:0007669"/>
    <property type="project" value="InterPro"/>
</dbReference>
<name>A0A8J3VLR9_9ACTN</name>
<dbReference type="PROSITE" id="PS50801">
    <property type="entry name" value="STAS"/>
    <property type="match status" value="1"/>
</dbReference>
<dbReference type="InterPro" id="IPR002645">
    <property type="entry name" value="STAS_dom"/>
</dbReference>
<organism evidence="4 5">
    <name type="scientific">Rhizocola hellebori</name>
    <dbReference type="NCBI Taxonomy" id="1392758"/>
    <lineage>
        <taxon>Bacteria</taxon>
        <taxon>Bacillati</taxon>
        <taxon>Actinomycetota</taxon>
        <taxon>Actinomycetes</taxon>
        <taxon>Micromonosporales</taxon>
        <taxon>Micromonosporaceae</taxon>
        <taxon>Rhizocola</taxon>
    </lineage>
</organism>
<reference evidence="4" key="1">
    <citation type="submission" date="2021-01" db="EMBL/GenBank/DDBJ databases">
        <title>Whole genome shotgun sequence of Rhizocola hellebori NBRC 109834.</title>
        <authorList>
            <person name="Komaki H."/>
            <person name="Tamura T."/>
        </authorList>
    </citation>
    <scope>NUCLEOTIDE SEQUENCE</scope>
    <source>
        <strain evidence="4">NBRC 109834</strain>
    </source>
</reference>
<dbReference type="PANTHER" id="PTHR33495:SF2">
    <property type="entry name" value="ANTI-SIGMA FACTOR ANTAGONIST TM_1081-RELATED"/>
    <property type="match status" value="1"/>
</dbReference>
<dbReference type="AlphaFoldDB" id="A0A8J3VLR9"/>
<gene>
    <name evidence="4" type="ORF">Rhe02_91920</name>
</gene>
<dbReference type="EMBL" id="BONY01000120">
    <property type="protein sequence ID" value="GIH11125.1"/>
    <property type="molecule type" value="Genomic_DNA"/>
</dbReference>
<dbReference type="SUPFAM" id="SSF52091">
    <property type="entry name" value="SpoIIaa-like"/>
    <property type="match status" value="1"/>
</dbReference>
<feature type="domain" description="STAS" evidence="3">
    <location>
        <begin position="8"/>
        <end position="109"/>
    </location>
</feature>
<dbReference type="Proteomes" id="UP000612899">
    <property type="component" value="Unassembled WGS sequence"/>
</dbReference>
<evidence type="ECO:0000313" key="4">
    <source>
        <dbReference type="EMBL" id="GIH11125.1"/>
    </source>
</evidence>
<comment type="caution">
    <text evidence="4">The sequence shown here is derived from an EMBL/GenBank/DDBJ whole genome shotgun (WGS) entry which is preliminary data.</text>
</comment>
<evidence type="ECO:0000256" key="2">
    <source>
        <dbReference type="RuleBase" id="RU003749"/>
    </source>
</evidence>
<comment type="similarity">
    <text evidence="1 2">Belongs to the anti-sigma-factor antagonist family.</text>
</comment>
<accession>A0A8J3VLR9</accession>
<dbReference type="NCBIfam" id="TIGR00377">
    <property type="entry name" value="ant_ant_sig"/>
    <property type="match status" value="1"/>
</dbReference>
<dbReference type="RefSeq" id="WP_203914846.1">
    <property type="nucleotide sequence ID" value="NZ_BONY01000120.1"/>
</dbReference>
<dbReference type="InterPro" id="IPR036513">
    <property type="entry name" value="STAS_dom_sf"/>
</dbReference>
<proteinExistence type="inferred from homology"/>
<dbReference type="CDD" id="cd07043">
    <property type="entry name" value="STAS_anti-anti-sigma_factors"/>
    <property type="match status" value="1"/>
</dbReference>
<evidence type="ECO:0000313" key="5">
    <source>
        <dbReference type="Proteomes" id="UP000612899"/>
    </source>
</evidence>
<dbReference type="InterPro" id="IPR003658">
    <property type="entry name" value="Anti-sigma_ant"/>
</dbReference>
<evidence type="ECO:0000256" key="1">
    <source>
        <dbReference type="ARBA" id="ARBA00009013"/>
    </source>
</evidence>
<protein>
    <recommendedName>
        <fullName evidence="2">Anti-sigma factor antagonist</fullName>
    </recommendedName>
</protein>
<sequence>MTGLSPRATRTTFEVDGHVCLQLTGEIDMQVESMMATWFQEVATQHPGQDLVVDLTGVSFMDSSGIRLLMDAHRNLGDRGIKLTVTGAHGVVLTVLKVTGVYHALSGES</sequence>
<dbReference type="Pfam" id="PF01740">
    <property type="entry name" value="STAS"/>
    <property type="match status" value="1"/>
</dbReference>